<dbReference type="EMBL" id="CAAKNF010000195">
    <property type="protein sequence ID" value="VIO97607.1"/>
    <property type="molecule type" value="Genomic_DNA"/>
</dbReference>
<gene>
    <name evidence="1" type="primary">Bm1161</name>
    <name evidence="1" type="ORF">BM_BM1161</name>
</gene>
<dbReference type="KEGG" id="bmy:BM_BM1161"/>
<organism evidence="1">
    <name type="scientific">Brugia malayi</name>
    <name type="common">Filarial nematode worm</name>
    <dbReference type="NCBI Taxonomy" id="6279"/>
    <lineage>
        <taxon>Eukaryota</taxon>
        <taxon>Metazoa</taxon>
        <taxon>Ecdysozoa</taxon>
        <taxon>Nematoda</taxon>
        <taxon>Chromadorea</taxon>
        <taxon>Rhabditida</taxon>
        <taxon>Spirurina</taxon>
        <taxon>Spiruromorpha</taxon>
        <taxon>Filarioidea</taxon>
        <taxon>Onchocercidae</taxon>
        <taxon>Brugia</taxon>
    </lineage>
</organism>
<dbReference type="RefSeq" id="XP_042937182.1">
    <property type="nucleotide sequence ID" value="XM_043081248.1"/>
</dbReference>
<dbReference type="AlphaFoldDB" id="A0A4E9FLJ0"/>
<dbReference type="CTD" id="66057601"/>
<sequence length="63" mass="7145">MTFMTCDTRPNTVWNFGTISGTSSSFLFLTMTVPLQNITAAGRSCRCYMFGDRRYRSLKSSMV</sequence>
<name>A0A4E9FLJ0_BRUMA</name>
<protein>
    <submittedName>
        <fullName evidence="1">Uncharacterized protein</fullName>
    </submittedName>
</protein>
<reference evidence="1" key="1">
    <citation type="submission" date="2019-04" db="EMBL/GenBank/DDBJ databases">
        <authorList>
            <person name="Howe K."/>
            <person name="Paulini M."/>
            <person name="Williams G."/>
        </authorList>
    </citation>
    <scope>NUCLEOTIDE SEQUENCE [LARGE SCALE GENOMIC DNA]</scope>
    <source>
        <strain evidence="1">FR3</strain>
    </source>
</reference>
<proteinExistence type="predicted"/>
<accession>A0A4E9FLJ0</accession>
<evidence type="ECO:0000313" key="1">
    <source>
        <dbReference type="EMBL" id="VIO97607.1"/>
    </source>
</evidence>
<dbReference type="GeneID" id="66057601"/>